<proteinExistence type="predicted"/>
<evidence type="ECO:0008006" key="3">
    <source>
        <dbReference type="Google" id="ProtNLM"/>
    </source>
</evidence>
<sequence>MKPLIATACVIALAAGLAGCGEKSQVVVYKQGQYQGKADGKPWDNEAFSGDKGNWETAIKARNQSQNEYRRING</sequence>
<organism evidence="1 2">
    <name type="scientific">Methyloversatilis universalis (strain ATCC BAA-1314 / DSM 25237 / JCM 13912 / CCUG 52030 / FAM5)</name>
    <dbReference type="NCBI Taxonomy" id="1000565"/>
    <lineage>
        <taxon>Bacteria</taxon>
        <taxon>Pseudomonadati</taxon>
        <taxon>Pseudomonadota</taxon>
        <taxon>Betaproteobacteria</taxon>
        <taxon>Nitrosomonadales</taxon>
        <taxon>Sterolibacteriaceae</taxon>
        <taxon>Methyloversatilis</taxon>
    </lineage>
</organism>
<dbReference type="PROSITE" id="PS51257">
    <property type="entry name" value="PROKAR_LIPOPROTEIN"/>
    <property type="match status" value="1"/>
</dbReference>
<dbReference type="AlphaFoldDB" id="F5RIB0"/>
<evidence type="ECO:0000313" key="2">
    <source>
        <dbReference type="Proteomes" id="UP000005019"/>
    </source>
</evidence>
<comment type="caution">
    <text evidence="1">The sequence shown here is derived from an EMBL/GenBank/DDBJ whole genome shotgun (WGS) entry which is preliminary data.</text>
</comment>
<protein>
    <recommendedName>
        <fullName evidence="3">Lipoprotein</fullName>
    </recommendedName>
</protein>
<dbReference type="OrthoDB" id="9182241at2"/>
<reference evidence="1 2" key="1">
    <citation type="journal article" date="2011" name="J. Bacteriol.">
        <title>Genome sequence of Methyloversatilis universalis FAM5T, a methylotrophic representative of the order Rhodocyclales.</title>
        <authorList>
            <person name="Kittichotirat W."/>
            <person name="Good N.M."/>
            <person name="Hall R."/>
            <person name="Bringel F."/>
            <person name="Lajus A."/>
            <person name="Medigue C."/>
            <person name="Smalley N.E."/>
            <person name="Beck D."/>
            <person name="Bumgarner R."/>
            <person name="Vuilleumier S."/>
            <person name="Kalyuzhnaya M.G."/>
        </authorList>
    </citation>
    <scope>NUCLEOTIDE SEQUENCE [LARGE SCALE GENOMIC DNA]</scope>
    <source>
        <strain evidence="2">ATCC BAA-1314 / JCM 13912 / FAM5</strain>
    </source>
</reference>
<dbReference type="STRING" id="1000565.METUNv1_04060"/>
<name>F5RIB0_METUF</name>
<accession>F5RIB0</accession>
<evidence type="ECO:0000313" key="1">
    <source>
        <dbReference type="EMBL" id="EGK70092.1"/>
    </source>
</evidence>
<keyword evidence="2" id="KW-1185">Reference proteome</keyword>
<gene>
    <name evidence="1" type="ORF">METUNv1_04060</name>
</gene>
<dbReference type="eggNOG" id="ENOG50332S3">
    <property type="taxonomic scope" value="Bacteria"/>
</dbReference>
<dbReference type="RefSeq" id="WP_008064927.1">
    <property type="nucleotide sequence ID" value="NZ_AFHG01000059.1"/>
</dbReference>
<dbReference type="Proteomes" id="UP000005019">
    <property type="component" value="Unassembled WGS sequence"/>
</dbReference>
<dbReference type="EMBL" id="AFHG01000059">
    <property type="protein sequence ID" value="EGK70092.1"/>
    <property type="molecule type" value="Genomic_DNA"/>
</dbReference>